<evidence type="ECO:0000256" key="1">
    <source>
        <dbReference type="PROSITE-ProRule" id="PRU00175"/>
    </source>
</evidence>
<evidence type="ECO:0000313" key="4">
    <source>
        <dbReference type="EMBL" id="KAK9773209.1"/>
    </source>
</evidence>
<proteinExistence type="predicted"/>
<keyword evidence="1" id="KW-0863">Zinc-finger</keyword>
<comment type="caution">
    <text evidence="4">The sequence shown here is derived from an EMBL/GenBank/DDBJ whole genome shotgun (WGS) entry which is preliminary data.</text>
</comment>
<name>A0ABR2XHD8_9PEZI</name>
<accession>A0ABR2XHD8</accession>
<reference evidence="4 5" key="1">
    <citation type="submission" date="2024-02" db="EMBL/GenBank/DDBJ databases">
        <title>First draft genome assembly of two strains of Seiridium cardinale.</title>
        <authorList>
            <person name="Emiliani G."/>
            <person name="Scali E."/>
        </authorList>
    </citation>
    <scope>NUCLEOTIDE SEQUENCE [LARGE SCALE GENOMIC DNA]</scope>
    <source>
        <strain evidence="4 5">BM-138-000479</strain>
    </source>
</reference>
<keyword evidence="1" id="KW-0479">Metal-binding</keyword>
<dbReference type="PROSITE" id="PS50089">
    <property type="entry name" value="ZF_RING_2"/>
    <property type="match status" value="1"/>
</dbReference>
<dbReference type="Gene3D" id="3.30.40.10">
    <property type="entry name" value="Zinc/RING finger domain, C3HC4 (zinc finger)"/>
    <property type="match status" value="1"/>
</dbReference>
<keyword evidence="1" id="KW-0862">Zinc</keyword>
<evidence type="ECO:0000259" key="3">
    <source>
        <dbReference type="PROSITE" id="PS50089"/>
    </source>
</evidence>
<protein>
    <recommendedName>
        <fullName evidence="3">RING-type domain-containing protein</fullName>
    </recommendedName>
</protein>
<dbReference type="InterPro" id="IPR013083">
    <property type="entry name" value="Znf_RING/FYVE/PHD"/>
</dbReference>
<gene>
    <name evidence="4" type="ORF">SCAR479_10126</name>
</gene>
<evidence type="ECO:0000313" key="5">
    <source>
        <dbReference type="Proteomes" id="UP001465668"/>
    </source>
</evidence>
<feature type="region of interest" description="Disordered" evidence="2">
    <location>
        <begin position="1"/>
        <end position="35"/>
    </location>
</feature>
<dbReference type="Proteomes" id="UP001465668">
    <property type="component" value="Unassembled WGS sequence"/>
</dbReference>
<keyword evidence="5" id="KW-1185">Reference proteome</keyword>
<dbReference type="SUPFAM" id="SSF57850">
    <property type="entry name" value="RING/U-box"/>
    <property type="match status" value="1"/>
</dbReference>
<dbReference type="EMBL" id="JARVKM010000053">
    <property type="protein sequence ID" value="KAK9773209.1"/>
    <property type="molecule type" value="Genomic_DNA"/>
</dbReference>
<evidence type="ECO:0000256" key="2">
    <source>
        <dbReference type="SAM" id="MobiDB-lite"/>
    </source>
</evidence>
<sequence length="237" mass="27501">MACRRVRLQDLQPQPDFSDDESDDSNGIRLENPGPSDYINEDGFYYTCNNRLYEILHPDELINRPVEVQQHYEKLRVSPTDVRRFFLNDRFRAQFLSGHLDRVAIDSWSVSKSIISDECLICGDMKPKGSRMLRLSCSHEFFYCCIFRWFENGGTCLMCPWDSTKLHTDPLTIQGNDSTQFALIMDVHFYPRYDTNETSSQFDAFVLLRNLFCLPFTVIGFSPNTVDPSPLRIGTYA</sequence>
<feature type="domain" description="RING-type" evidence="3">
    <location>
        <begin position="119"/>
        <end position="163"/>
    </location>
</feature>
<dbReference type="InterPro" id="IPR001841">
    <property type="entry name" value="Znf_RING"/>
</dbReference>
<organism evidence="4 5">
    <name type="scientific">Seiridium cardinale</name>
    <dbReference type="NCBI Taxonomy" id="138064"/>
    <lineage>
        <taxon>Eukaryota</taxon>
        <taxon>Fungi</taxon>
        <taxon>Dikarya</taxon>
        <taxon>Ascomycota</taxon>
        <taxon>Pezizomycotina</taxon>
        <taxon>Sordariomycetes</taxon>
        <taxon>Xylariomycetidae</taxon>
        <taxon>Amphisphaeriales</taxon>
        <taxon>Sporocadaceae</taxon>
        <taxon>Seiridium</taxon>
    </lineage>
</organism>